<dbReference type="AlphaFoldDB" id="A0A4V3ID89"/>
<evidence type="ECO:0000313" key="1">
    <source>
        <dbReference type="EMBL" id="TFC05053.1"/>
    </source>
</evidence>
<dbReference type="RefSeq" id="WP_134452668.1">
    <property type="nucleotide sequence ID" value="NZ_SOFL01000010.1"/>
</dbReference>
<protein>
    <submittedName>
        <fullName evidence="1">Uncharacterized protein</fullName>
    </submittedName>
</protein>
<reference evidence="1 2" key="1">
    <citation type="submission" date="2019-03" db="EMBL/GenBank/DDBJ databases">
        <title>Genomics of glacier-inhabiting Cryobacterium strains.</title>
        <authorList>
            <person name="Liu Q."/>
            <person name="Xin Y.-H."/>
        </authorList>
    </citation>
    <scope>NUCLEOTIDE SEQUENCE [LARGE SCALE GENOMIC DNA]</scope>
    <source>
        <strain evidence="1 2">RHLS22-1</strain>
    </source>
</reference>
<dbReference type="EMBL" id="SOFL01000010">
    <property type="protein sequence ID" value="TFC05053.1"/>
    <property type="molecule type" value="Genomic_DNA"/>
</dbReference>
<organism evidence="1 2">
    <name type="scientific">Cryobacterium adonitolivorans</name>
    <dbReference type="NCBI Taxonomy" id="1259189"/>
    <lineage>
        <taxon>Bacteria</taxon>
        <taxon>Bacillati</taxon>
        <taxon>Actinomycetota</taxon>
        <taxon>Actinomycetes</taxon>
        <taxon>Micrococcales</taxon>
        <taxon>Microbacteriaceae</taxon>
        <taxon>Cryobacterium</taxon>
    </lineage>
</organism>
<sequence>MSKFDAINGLNVVSRDGSAHTLTIKVEGASGSTNKDLTFSPTTMIDPKVKVLLQTPGKISANGTSSMHASIQSGGFATSGAVNID</sequence>
<proteinExistence type="predicted"/>
<comment type="caution">
    <text evidence="1">The sequence shown here is derived from an EMBL/GenBank/DDBJ whole genome shotgun (WGS) entry which is preliminary data.</text>
</comment>
<gene>
    <name evidence="1" type="ORF">E3O42_04145</name>
</gene>
<keyword evidence="2" id="KW-1185">Reference proteome</keyword>
<name>A0A4V3ID89_9MICO</name>
<evidence type="ECO:0000313" key="2">
    <source>
        <dbReference type="Proteomes" id="UP000297907"/>
    </source>
</evidence>
<accession>A0A4V3ID89</accession>
<dbReference type="Proteomes" id="UP000297907">
    <property type="component" value="Unassembled WGS sequence"/>
</dbReference>